<reference evidence="2" key="1">
    <citation type="submission" date="2022-11" db="UniProtKB">
        <authorList>
            <consortium name="WormBaseParasite"/>
        </authorList>
    </citation>
    <scope>IDENTIFICATION</scope>
</reference>
<evidence type="ECO:0000313" key="1">
    <source>
        <dbReference type="Proteomes" id="UP000887579"/>
    </source>
</evidence>
<name>A0AC34GHU7_9BILA</name>
<proteinExistence type="predicted"/>
<dbReference type="WBParaSite" id="ES5_v2.g29269.t1">
    <property type="protein sequence ID" value="ES5_v2.g29269.t1"/>
    <property type="gene ID" value="ES5_v2.g29269"/>
</dbReference>
<evidence type="ECO:0000313" key="2">
    <source>
        <dbReference type="WBParaSite" id="ES5_v2.g29269.t1"/>
    </source>
</evidence>
<protein>
    <submittedName>
        <fullName evidence="2">Uncharacterized protein</fullName>
    </submittedName>
</protein>
<organism evidence="1 2">
    <name type="scientific">Panagrolaimus sp. ES5</name>
    <dbReference type="NCBI Taxonomy" id="591445"/>
    <lineage>
        <taxon>Eukaryota</taxon>
        <taxon>Metazoa</taxon>
        <taxon>Ecdysozoa</taxon>
        <taxon>Nematoda</taxon>
        <taxon>Chromadorea</taxon>
        <taxon>Rhabditida</taxon>
        <taxon>Tylenchina</taxon>
        <taxon>Panagrolaimomorpha</taxon>
        <taxon>Panagrolaimoidea</taxon>
        <taxon>Panagrolaimidae</taxon>
        <taxon>Panagrolaimus</taxon>
    </lineage>
</organism>
<sequence length="128" mass="14260">MAPKLRESVIRLHKTGHMQLAIDSNEDEFKKQFFSCGLDDSIAKWEKKSGDCFEPDVFTCNKFCGNLAVCKDVFVGETIINVLTENEEHVVNKYDAATKIAFEVLRFAMSVSALDVSPNGMYLIAGST</sequence>
<dbReference type="Proteomes" id="UP000887579">
    <property type="component" value="Unplaced"/>
</dbReference>
<accession>A0AC34GHU7</accession>